<accession>A0AAD1GJ78</accession>
<name>A0AAD1GJ78_RICCR</name>
<dbReference type="EMBL" id="AP019863">
    <property type="protein sequence ID" value="BBM92824.1"/>
    <property type="molecule type" value="Genomic_DNA"/>
</dbReference>
<dbReference type="Proteomes" id="UP000422519">
    <property type="component" value="Chromosome"/>
</dbReference>
<proteinExistence type="predicted"/>
<evidence type="ECO:0000313" key="2">
    <source>
        <dbReference type="Proteomes" id="UP000422519"/>
    </source>
</evidence>
<protein>
    <submittedName>
        <fullName evidence="1">Uncharacterized protein</fullName>
    </submittedName>
</protein>
<organism evidence="1 2">
    <name type="scientific">Rickettsia conorii subsp. heilongjiangensis</name>
    <dbReference type="NCBI Taxonomy" id="226665"/>
    <lineage>
        <taxon>Bacteria</taxon>
        <taxon>Pseudomonadati</taxon>
        <taxon>Pseudomonadota</taxon>
        <taxon>Alphaproteobacteria</taxon>
        <taxon>Rickettsiales</taxon>
        <taxon>Rickettsiaceae</taxon>
        <taxon>Rickettsieae</taxon>
        <taxon>Rickettsia</taxon>
        <taxon>spotted fever group</taxon>
    </lineage>
</organism>
<dbReference type="AlphaFoldDB" id="A0AAD1GJ78"/>
<gene>
    <name evidence="1" type="ORF">RHHCN13_04470</name>
</gene>
<evidence type="ECO:0000313" key="1">
    <source>
        <dbReference type="EMBL" id="BBM92824.1"/>
    </source>
</evidence>
<sequence length="265" mass="29702">MNKIYFTYALHELMLTSPASFIIGVGPGNFLNNVVLVDFFKRNLGTQQIQINNITGFPAGIHTVEQENNIVTLLDPNNFIFSNPLENFVKFLGPSLFPNLVPPFTIEIEQNIHGNKQKFYKSDPTIPVGRGTNDSRDCTDVAVKIAFKLNEEQQKGINNIANIATLLDRIKSLSNQKAVNILIPYDEINMNALQDLFAARREEIINLLTKYKGNTNLAQKGGITTLAKLQKFDGLLTEVETFCNQPAIQPLLQDLNKLQVVVTKR</sequence>
<dbReference type="RefSeq" id="WP_014014519.1">
    <property type="nucleotide sequence ID" value="NZ_AP019863.1"/>
</dbReference>
<reference evidence="1" key="1">
    <citation type="journal article" date="2019" name="Front. Microbiol.">
        <title>Genomic features of Rickettsia heilongjiangensis revealed by intraspecies comparison and detailed comparison with Rickettsia japonica.</title>
        <authorList>
            <person name="Kasama K."/>
            <person name="Fujita H."/>
            <person name="Yamamoto S."/>
            <person name="Ooka T."/>
            <person name="Gotoh Y."/>
            <person name="Ogura Y."/>
            <person name="Ando S."/>
            <person name="Hayashi T."/>
        </authorList>
    </citation>
    <scope>NUCLEOTIDE SEQUENCE</scope>
    <source>
        <strain evidence="1">HCN-13</strain>
    </source>
</reference>